<evidence type="ECO:0000313" key="14">
    <source>
        <dbReference type="Proteomes" id="UP001153365"/>
    </source>
</evidence>
<dbReference type="PANTHER" id="PTHR20996:SF1">
    <property type="entry name" value="NUCLEAR ENVELOPE PHOSPHATASE-REGULATORY SUBUNIT 1"/>
    <property type="match status" value="1"/>
</dbReference>
<gene>
    <name evidence="13" type="ORF">PPACK8108_LOCUS11323</name>
</gene>
<evidence type="ECO:0000256" key="12">
    <source>
        <dbReference type="SAM" id="Phobius"/>
    </source>
</evidence>
<evidence type="ECO:0000256" key="5">
    <source>
        <dbReference type="ARBA" id="ARBA00022692"/>
    </source>
</evidence>
<organism evidence="13 14">
    <name type="scientific">Phakopsora pachyrhizi</name>
    <name type="common">Asian soybean rust disease fungus</name>
    <dbReference type="NCBI Taxonomy" id="170000"/>
    <lineage>
        <taxon>Eukaryota</taxon>
        <taxon>Fungi</taxon>
        <taxon>Dikarya</taxon>
        <taxon>Basidiomycota</taxon>
        <taxon>Pucciniomycotina</taxon>
        <taxon>Pucciniomycetes</taxon>
        <taxon>Pucciniales</taxon>
        <taxon>Phakopsoraceae</taxon>
        <taxon>Phakopsora</taxon>
    </lineage>
</organism>
<keyword evidence="5 12" id="KW-0812">Transmembrane</keyword>
<feature type="compositionally biased region" description="Low complexity" evidence="11">
    <location>
        <begin position="159"/>
        <end position="181"/>
    </location>
</feature>
<evidence type="ECO:0000256" key="3">
    <source>
        <dbReference type="ARBA" id="ARBA00010998"/>
    </source>
</evidence>
<evidence type="ECO:0000256" key="2">
    <source>
        <dbReference type="ARBA" id="ARBA00004496"/>
    </source>
</evidence>
<dbReference type="EMBL" id="CALTRL010002614">
    <property type="protein sequence ID" value="CAH7676211.1"/>
    <property type="molecule type" value="Genomic_DNA"/>
</dbReference>
<feature type="region of interest" description="Disordered" evidence="11">
    <location>
        <begin position="159"/>
        <end position="189"/>
    </location>
</feature>
<evidence type="ECO:0000256" key="1">
    <source>
        <dbReference type="ARBA" id="ARBA00004232"/>
    </source>
</evidence>
<keyword evidence="7" id="KW-0443">Lipid metabolism</keyword>
<protein>
    <recommendedName>
        <fullName evidence="10">Transmembrane protein 188</fullName>
    </recommendedName>
</protein>
<dbReference type="GO" id="GO:0071595">
    <property type="term" value="C:Nem1-Spo7 phosphatase complex"/>
    <property type="evidence" value="ECO:0007669"/>
    <property type="project" value="InterPro"/>
</dbReference>
<keyword evidence="6 12" id="KW-1133">Transmembrane helix</keyword>
<comment type="caution">
    <text evidence="13">The sequence shown here is derived from an EMBL/GenBank/DDBJ whole genome shotgun (WGS) entry which is preliminary data.</text>
</comment>
<keyword evidence="8 12" id="KW-0472">Membrane</keyword>
<comment type="subcellular location">
    <subcellularLocation>
        <location evidence="2">Cytoplasm</location>
    </subcellularLocation>
    <subcellularLocation>
        <location evidence="1">Nucleus membrane</location>
        <topology evidence="1">Multi-pass membrane protein</topology>
    </subcellularLocation>
</comment>
<evidence type="ECO:0000256" key="8">
    <source>
        <dbReference type="ARBA" id="ARBA00023136"/>
    </source>
</evidence>
<dbReference type="Pfam" id="PF03907">
    <property type="entry name" value="Spo7"/>
    <property type="match status" value="1"/>
</dbReference>
<dbReference type="Proteomes" id="UP001153365">
    <property type="component" value="Unassembled WGS sequence"/>
</dbReference>
<dbReference type="GO" id="GO:0031965">
    <property type="term" value="C:nuclear membrane"/>
    <property type="evidence" value="ECO:0007669"/>
    <property type="project" value="UniProtKB-SubCell"/>
</dbReference>
<name>A0AAV0B1U7_PHAPC</name>
<dbReference type="InterPro" id="IPR019168">
    <property type="entry name" value="NEP1-R1"/>
</dbReference>
<keyword evidence="14" id="KW-1185">Reference proteome</keyword>
<keyword evidence="9" id="KW-0539">Nucleus</keyword>
<dbReference type="GO" id="GO:0006629">
    <property type="term" value="P:lipid metabolic process"/>
    <property type="evidence" value="ECO:0007669"/>
    <property type="project" value="UniProtKB-KW"/>
</dbReference>
<evidence type="ECO:0000313" key="13">
    <source>
        <dbReference type="EMBL" id="CAH7676211.1"/>
    </source>
</evidence>
<dbReference type="GO" id="GO:0019888">
    <property type="term" value="F:protein phosphatase regulator activity"/>
    <property type="evidence" value="ECO:0007669"/>
    <property type="project" value="InterPro"/>
</dbReference>
<evidence type="ECO:0000256" key="6">
    <source>
        <dbReference type="ARBA" id="ARBA00022989"/>
    </source>
</evidence>
<dbReference type="InterPro" id="IPR005605">
    <property type="entry name" value="Spo7"/>
</dbReference>
<keyword evidence="4" id="KW-0963">Cytoplasm</keyword>
<evidence type="ECO:0000256" key="7">
    <source>
        <dbReference type="ARBA" id="ARBA00023098"/>
    </source>
</evidence>
<comment type="similarity">
    <text evidence="3">Belongs to the CNEP1R1 family.</text>
</comment>
<feature type="transmembrane region" description="Helical" evidence="12">
    <location>
        <begin position="87"/>
        <end position="111"/>
    </location>
</feature>
<evidence type="ECO:0000256" key="4">
    <source>
        <dbReference type="ARBA" id="ARBA00022490"/>
    </source>
</evidence>
<sequence>MKRSKSTSDNISSNLDEDQLKSVESFIPTADKETFKDLLIFEERLKQNAERLQSQRLKYEAFLLSIVVVILLLMYKCFMDKSPYQLIQYLYVGLLLVSVTTLILFFATGMYTDKVLYAYKFIPQTNRALRPFNMFLNTPPNSSWITNWFSRSIFDKNSSFSNSNTSKSNSSKNLSTSSSLTPINNSQQQQRPILINPRGELLFSSKVSSEFIDQYENYRTQWERRRSKSMMWWKIW</sequence>
<dbReference type="AlphaFoldDB" id="A0AAV0B1U7"/>
<feature type="transmembrane region" description="Helical" evidence="12">
    <location>
        <begin position="57"/>
        <end position="75"/>
    </location>
</feature>
<evidence type="ECO:0000256" key="9">
    <source>
        <dbReference type="ARBA" id="ARBA00023242"/>
    </source>
</evidence>
<dbReference type="PANTHER" id="PTHR20996">
    <property type="entry name" value="NUCLEAR ENVELOPE PHOSPHATASE-REGULATORY SUBUNIT 1"/>
    <property type="match status" value="1"/>
</dbReference>
<dbReference type="GO" id="GO:0005737">
    <property type="term" value="C:cytoplasm"/>
    <property type="evidence" value="ECO:0007669"/>
    <property type="project" value="UniProtKB-SubCell"/>
</dbReference>
<reference evidence="13" key="1">
    <citation type="submission" date="2022-06" db="EMBL/GenBank/DDBJ databases">
        <authorList>
            <consortium name="SYNGENTA / RWTH Aachen University"/>
        </authorList>
    </citation>
    <scope>NUCLEOTIDE SEQUENCE</scope>
</reference>
<proteinExistence type="inferred from homology"/>
<accession>A0AAV0B1U7</accession>
<evidence type="ECO:0000256" key="10">
    <source>
        <dbReference type="ARBA" id="ARBA00030458"/>
    </source>
</evidence>
<evidence type="ECO:0000256" key="11">
    <source>
        <dbReference type="SAM" id="MobiDB-lite"/>
    </source>
</evidence>